<keyword evidence="3" id="KW-1185">Reference proteome</keyword>
<evidence type="ECO:0000313" key="2">
    <source>
        <dbReference type="EMBL" id="CUU41637.1"/>
    </source>
</evidence>
<dbReference type="KEGG" id="bvr:BVIR_1187"/>
<organism evidence="2 3">
    <name type="scientific">Blastochloris viridis</name>
    <name type="common">Rhodopseudomonas viridis</name>
    <dbReference type="NCBI Taxonomy" id="1079"/>
    <lineage>
        <taxon>Bacteria</taxon>
        <taxon>Pseudomonadati</taxon>
        <taxon>Pseudomonadota</taxon>
        <taxon>Alphaproteobacteria</taxon>
        <taxon>Hyphomicrobiales</taxon>
        <taxon>Blastochloridaceae</taxon>
        <taxon>Blastochloris</taxon>
    </lineage>
</organism>
<dbReference type="EMBL" id="AP014854">
    <property type="protein sequence ID" value="BAS01162.1"/>
    <property type="molecule type" value="Genomic_DNA"/>
</dbReference>
<dbReference type="AlphaFoldDB" id="A0A0H5BKF2"/>
<dbReference type="RefSeq" id="WP_082417340.1">
    <property type="nucleotide sequence ID" value="NZ_AP014854.2"/>
</dbReference>
<reference evidence="1" key="1">
    <citation type="journal article" date="2015" name="Genome Announc.">
        <title>Complete Genome Sequence of the Bacteriochlorophyll b-Producing Photosynthetic Bacterium Blastochloris viridis.</title>
        <authorList>
            <person name="Tsukatani Y."/>
            <person name="Hirose Y."/>
            <person name="Harada J."/>
            <person name="Misawa N."/>
            <person name="Mori K."/>
            <person name="Inoue K."/>
            <person name="Tamiaki H."/>
        </authorList>
    </citation>
    <scope>NUCLEOTIDE SEQUENCE [LARGE SCALE GENOMIC DNA]</scope>
    <source>
        <strain evidence="1">DSM 133</strain>
    </source>
</reference>
<accession>A0A0H5BKF2</accession>
<gene>
    <name evidence="1" type="ORF">BV133_3568</name>
    <name evidence="2" type="ORF">BVIRIDIS_06300</name>
</gene>
<evidence type="ECO:0000313" key="1">
    <source>
        <dbReference type="EMBL" id="BAS01162.1"/>
    </source>
</evidence>
<dbReference type="EMBL" id="LN907867">
    <property type="protein sequence ID" value="CUU41637.1"/>
    <property type="molecule type" value="Genomic_DNA"/>
</dbReference>
<evidence type="ECO:0000313" key="3">
    <source>
        <dbReference type="Proteomes" id="UP000065734"/>
    </source>
</evidence>
<dbReference type="SUPFAM" id="SSF109709">
    <property type="entry name" value="KorB DNA-binding domain-like"/>
    <property type="match status" value="1"/>
</dbReference>
<dbReference type="OrthoDB" id="1550462at2"/>
<sequence>MSRAEINRDGTALTVMVPMTFKRRGGRKLVVAPHGVDAWAPPRARIDNTMVKALARAHRWRRMLEGGEFATVQDLAAAEKINPSYLARILRLTLLAPDIVEAILDGRQPTSLQLDDLLVPLPVEWEGQRQVLRFIT</sequence>
<reference evidence="3" key="3">
    <citation type="journal article" date="2016" name="Genome Announc.">
        <title>Revised genome sequence of the purple photosynthetic bacterium Blastochloris viridis.</title>
        <authorList>
            <person name="Liu L.N."/>
            <person name="Faulkner M."/>
            <person name="Liu X."/>
            <person name="Huang F."/>
            <person name="Darby A.C."/>
            <person name="Hall N."/>
        </authorList>
    </citation>
    <scope>NUCLEOTIDE SEQUENCE [LARGE SCALE GENOMIC DNA]</scope>
    <source>
        <strain evidence="3">ATCC 19567 / DSM 133 / F</strain>
    </source>
</reference>
<dbReference type="Proteomes" id="UP000065734">
    <property type="component" value="Chromosome I"/>
</dbReference>
<name>A0A0H5BKF2_BLAVI</name>
<protein>
    <submittedName>
        <fullName evidence="1">Elements of external origin</fullName>
    </submittedName>
</protein>
<proteinExistence type="predicted"/>
<reference evidence="2" key="2">
    <citation type="submission" date="2015-11" db="EMBL/GenBank/DDBJ databases">
        <authorList>
            <person name="Zhang Y."/>
            <person name="Guo Z."/>
        </authorList>
    </citation>
    <scope>NUCLEOTIDE SEQUENCE</scope>
    <source>
        <strain evidence="2">1</strain>
    </source>
</reference>
<dbReference type="STRING" id="1079.BVIR_1187"/>